<comment type="caution">
    <text evidence="1">The sequence shown here is derived from an EMBL/GenBank/DDBJ whole genome shotgun (WGS) entry which is preliminary data.</text>
</comment>
<protein>
    <submittedName>
        <fullName evidence="1">Uncharacterized protein</fullName>
    </submittedName>
</protein>
<name>A0ACC0NJG7_RHOML</name>
<sequence>MGVSPTPSLLCASLAFYYYVSLLLASVEIVGAQNGTTPASQVSALNSVFSQWGISARLNQWNISGEPCSGAAIDSTSIETTNGDYNPGIKCECNGTVCHITHLKVYALDVAGGIPDELWSLTSLSNLNLAQNYLTGPLSSSIANLTQMQWLSLGINALSGEVTKELGKLTNLLSLSISSNNFSGSLPSELGNLTKLEQLYFDSSGVSGAIPSTIAALQNLQTVWASDNELTGSIPEFIGNWSKLRVLRLQGNSFEGQIPVSFSNLTSLTDLILRNNNVSGSIPSNIGDFQSLSQLDLSFNNLTGQIPNSLFNLSSLSYLFLGNNKLNGTLPSLKSTSLLNIDVSYNELSGSFPSWIDEQGLQLNLVANNFTIESANNSVLPSGLSCLQRNFPCFRNSPIYYNFAIKCGGPQVTSSSQIVYMRDNETLGPATYYVTSTNRWAVSNVGRFGENNNAQYSSFSSSQFTNTLDSELFQTTRISPGSLRYYGLGLENGNYTVTLQFAEIAFINPPTWKSLGRRVFDIYIQGNLVWKDFDIKKEASGVLFQAVQKVFPAQVSENYLEIHLFWAGKGTCCIPTQGTYGPSISAISAIPDFIPTVSNNPPTSKKSKTSLIAGIVVPVGVVSFLSVLALYCFVQRRKRPRWDNDEELLGIEARPYTFSYAELKAATEDFNPPNKLGEGGFGPVFKGTLNDGRVVAVKQLSVASHQGKSQFVAEIATISAVQHRNLVKLYGCCIEGDKRLLVYEYHENKSLDQALFGKTSLYLSWPIRFDICLGVARGLAYLHEESRLRIVHRDVKASNILLDSHLNPKISDFGLAKLYDDKMTHISTHVAGTMGYIAPEYAMRGHLTEKADVFSFGVVALEIVSGRPNSDSSLEEEKMYLLEWAWNAHGNDREVELVDANLLEFDEEEVKRVIGVALLCIQTCPQQRPSMSRVVAMLSGDIEVGAVTSRPGYFTDWKFNDKTSFMTTDTPSAENEHSQVGSSTSASMAADPGHSPINSSRPVLREVIGEGRKVKVMAGSAISVYALAFWQLLRFFFVLGLVHMAPAQNQTSNATTPPSEVSALNFIFSEWGLSAPSNQWNISGGEPCSGAAIDSTPFVDPNYNPFIKCECDATTCHIVQLKVFSLSVFGVIPDELWTLTYLWNMYGTLSPSIGNLTRMQYLSVGINSLSGQVPKELGKLTDLRSLAFDMNNFSGSLPLELGNLTKLEQLYIASSGISGVIPSTFSSLQNLQTMRFQGNSFGGAIPSSFSKLTLMENLRISDLSNGSSSLAFLKDMKSLNVLILRNNNISGVIPSNIGDYRSLSQLFLGNNKLTGPLPAQKSTSLLNVDVSYNELSGSFPSWISQQDLQLNLVANDFTIESSNNRVLPSGWSCLQRNFPCYRNPPIYYNLSIKCGGPQITSRINQIVYERDNEALGPATYYVTGTKRWAVSNVGRFGENNNARYTSNSSSQIADTLDSELFQTARISSGSLRYYGLGLENGYYNVSLQFAEISILNPTNWRSLGRRVFDIYIQGNLVWKDFDIRKEAGGTSFQAVQKEFKAQVSENYLEIHLFWAGKGTCCVPSQGTYGPSVSAIIATPDFVPSVSNKPPTSSKKSKTGLIIGIAVSVGVISFLSVLAFCCFLHQKRRARQNVDEELLGMDARPYTFGYAELKAATEDFNPANKLGEGGFGPVFKGTLNDGRVVAVKQLSVASHQGKSQFFAEIATISAVQHRNLVKLYGCCIEGEKRLLVYEYLENKSLDQALFGKTSLCLNWPIRFHICLGVARGLAYLHEESQPRIVHRDVKASNILLDSDLNSKISDFGLAKLYDDKKTHISTRVAGTIGYLAPEYAMRGQLTEKADVYGFGVVALEIVSGRRNSDSCLEEEMTCLFEWAWHLHKSNHEAELVDANLSEFNEEEVKRVIGVALLCTQTSPQLRPSMSRAVAMLSGDIEVSSVISPPGYMTDWKLDEATGFITTDTPASKDEYSHYSSSTNTSMVTDPDLTPINATRPILQETIEEGHQVQQMAEQRLIEAIQWLIQLMIKCKRLSEKEGELVQKKEYNKNDWNQESIAINQLSTLKMIYIHTQEKFSCETCDSRILKISRSLPLAARVIFKLVCFFFVPGLVDMARAQTSNGTTTPSEVSALNSIFGKWGLSAKLNQWNISGEPCSGAAIDTTSIESTNGYYNPGIKCQCDGTTCHITQLKVYALSVFGVIPDELWTLTYLTNLDLRQNYLTGTLSPSIGNLTRMQYLSFGINALSGQVPKELGKLTDLRSLSFSTNNFSGTLPLELGNLTKLEQLYIISSGVSGAIPSTYASLQNLQQVWASDNDLTGSIPEFIGNWSNLKSLRFQGNSFGGVIPSTFSKLTLMENLRIGDISNGSSSLAFLNDMKSLNVLILRNNNISGSIPSNIGDYRSLSQLDLSFNNLTGQIPDSLFNMSSLSYLFLGNNKLTGPLPAQKSTSLLNVDVSYNELSGSFPSWINQQDLQLNLVANNFTIESSNDSVLPSGLSCLQRNFPCYRNSPLYYNLSIKCGGPQITSRINQIVYERDDEALGPATYYVTSTKRWAVSNVGRFGENNNASYTSNSSSQIADALDSELFQTARISAGSLRYYGLGLENGNYNVSLQFAEISILNPPDWRSLGRRIFDIYIQGNLVWKDFDIRKEAGGTSFQAVLMEFQAQVTENYLEIHLFWAGKGTCCVPRQGTYGPSVSAIIATPDFIPTVSNKPPTSSKKNKTGLIVGISVPVGVLCFLSALALCCLVHQKRRPRQNEAEELLGMDARPYTFSYAELRAATEDFNPANKLGEGGFGRVYKGTLNDGRVVAVKQLSVQSHQGKRQFVAEIATISAVQHRNLVKLYGCCIEGDERLLVYEYLENKSLDQALFGKTSLYLSWPIRFDICLGVARGLAYLHEESRLRIVHRDVKASNILLDLDLNSKISDFGLAKLYDDTKTHISTCVAGTVGYLAPEYAMRGLLTEKADVYGFGVVALEIVSGRPNSDSSLEEEKIYLLEWAWHLHESNHEVELVDTNLSEFNEKEVKRVIGVALLCTQTSPQLRPSMSRTVAMLSGDIEVRSVISRPGYLTEWKLDDVTGFITPDTPASKDKYSHYSSSTNTSMVADPDLLPINATRPMLQETIGEGR</sequence>
<accession>A0ACC0NJG7</accession>
<dbReference type="EMBL" id="CM046393">
    <property type="protein sequence ID" value="KAI8553169.1"/>
    <property type="molecule type" value="Genomic_DNA"/>
</dbReference>
<keyword evidence="2" id="KW-1185">Reference proteome</keyword>
<proteinExistence type="predicted"/>
<gene>
    <name evidence="1" type="ORF">RHMOL_Rhmol06G0323900</name>
</gene>
<evidence type="ECO:0000313" key="1">
    <source>
        <dbReference type="EMBL" id="KAI8553169.1"/>
    </source>
</evidence>
<organism evidence="1 2">
    <name type="scientific">Rhododendron molle</name>
    <name type="common">Chinese azalea</name>
    <name type="synonym">Azalea mollis</name>
    <dbReference type="NCBI Taxonomy" id="49168"/>
    <lineage>
        <taxon>Eukaryota</taxon>
        <taxon>Viridiplantae</taxon>
        <taxon>Streptophyta</taxon>
        <taxon>Embryophyta</taxon>
        <taxon>Tracheophyta</taxon>
        <taxon>Spermatophyta</taxon>
        <taxon>Magnoliopsida</taxon>
        <taxon>eudicotyledons</taxon>
        <taxon>Gunneridae</taxon>
        <taxon>Pentapetalae</taxon>
        <taxon>asterids</taxon>
        <taxon>Ericales</taxon>
        <taxon>Ericaceae</taxon>
        <taxon>Ericoideae</taxon>
        <taxon>Rhodoreae</taxon>
        <taxon>Rhododendron</taxon>
    </lineage>
</organism>
<dbReference type="Proteomes" id="UP001062846">
    <property type="component" value="Chromosome 6"/>
</dbReference>
<reference evidence="1" key="1">
    <citation type="submission" date="2022-02" db="EMBL/GenBank/DDBJ databases">
        <title>Plant Genome Project.</title>
        <authorList>
            <person name="Zhang R.-G."/>
        </authorList>
    </citation>
    <scope>NUCLEOTIDE SEQUENCE</scope>
    <source>
        <strain evidence="1">AT1</strain>
    </source>
</reference>
<evidence type="ECO:0000313" key="2">
    <source>
        <dbReference type="Proteomes" id="UP001062846"/>
    </source>
</evidence>